<comment type="caution">
    <text evidence="1">The sequence shown here is derived from an EMBL/GenBank/DDBJ whole genome shotgun (WGS) entry which is preliminary data.</text>
</comment>
<name>A0ABV4NHA3_9VIBR</name>
<evidence type="ECO:0000313" key="1">
    <source>
        <dbReference type="EMBL" id="MFA0570850.1"/>
    </source>
</evidence>
<reference evidence="1 2" key="1">
    <citation type="journal article" date="2024" name="ISME J.">
        <title>Tailless and filamentous prophages are predominant in marine Vibrio.</title>
        <authorList>
            <person name="Steensen K."/>
            <person name="Seneca J."/>
            <person name="Bartlau N."/>
            <person name="Yu X.A."/>
            <person name="Hussain F.A."/>
            <person name="Polz M.F."/>
        </authorList>
    </citation>
    <scope>NUCLEOTIDE SEQUENCE [LARGE SCALE GENOMIC DNA]</scope>
    <source>
        <strain evidence="1 2">10N.222.51.A1</strain>
    </source>
</reference>
<evidence type="ECO:0008006" key="3">
    <source>
        <dbReference type="Google" id="ProtNLM"/>
    </source>
</evidence>
<accession>A0ABV4NHA3</accession>
<dbReference type="EMBL" id="JBFRUW010000147">
    <property type="protein sequence ID" value="MFA0570850.1"/>
    <property type="molecule type" value="Genomic_DNA"/>
</dbReference>
<gene>
    <name evidence="1" type="ORF">AB4566_21610</name>
</gene>
<keyword evidence="2" id="KW-1185">Reference proteome</keyword>
<proteinExistence type="predicted"/>
<evidence type="ECO:0000313" key="2">
    <source>
        <dbReference type="Proteomes" id="UP001570417"/>
    </source>
</evidence>
<dbReference type="RefSeq" id="WP_372268638.1">
    <property type="nucleotide sequence ID" value="NZ_JBFRUW010000147.1"/>
</dbReference>
<feature type="non-terminal residue" evidence="1">
    <location>
        <position position="1"/>
    </location>
</feature>
<dbReference type="Proteomes" id="UP001570417">
    <property type="component" value="Unassembled WGS sequence"/>
</dbReference>
<organism evidence="1 2">
    <name type="scientific">Vibrio gallaecicus</name>
    <dbReference type="NCBI Taxonomy" id="552386"/>
    <lineage>
        <taxon>Bacteria</taxon>
        <taxon>Pseudomonadati</taxon>
        <taxon>Pseudomonadota</taxon>
        <taxon>Gammaproteobacteria</taxon>
        <taxon>Vibrionales</taxon>
        <taxon>Vibrionaceae</taxon>
        <taxon>Vibrio</taxon>
    </lineage>
</organism>
<protein>
    <recommendedName>
        <fullName evidence="3">RiboL-PSP-HEPN domain-containing protein</fullName>
    </recommendedName>
</protein>
<sequence length="257" mass="28930">VLRASHLNKALYFGGKFMPHLMAVCDNCGNEFPSGFFIEGCSNVTFTGNKSGPCPNCGGMGSVNYISDEDKQDAIWAIATTKQFELFQDSITSVEALLKIQSGQKVERALLIMLHTHVVTAIESYLSSITIHKILNSEEFKRKLVESDPELSKQKFSLKEIYEKSENIGFIVAQHLKSIIFHDMKKIKPMYSKVFQFEFGDIKWLFKAISLRHDCVHRGGFTQKGDSIDVSKSSVGELVKLAKSLINSLEDHWQTKI</sequence>